<reference evidence="4" key="1">
    <citation type="journal article" date="2019" name="Int. J. Syst. Evol. Microbiol.">
        <title>The Global Catalogue of Microorganisms (GCM) 10K type strain sequencing project: providing services to taxonomists for standard genome sequencing and annotation.</title>
        <authorList>
            <consortium name="The Broad Institute Genomics Platform"/>
            <consortium name="The Broad Institute Genome Sequencing Center for Infectious Disease"/>
            <person name="Wu L."/>
            <person name="Ma J."/>
        </authorList>
    </citation>
    <scope>NUCLEOTIDE SEQUENCE [LARGE SCALE GENOMIC DNA]</scope>
    <source>
        <strain evidence="4">CCM 7224</strain>
    </source>
</reference>
<name>A0ABV9UIK9_9ACTN</name>
<evidence type="ECO:0000256" key="1">
    <source>
        <dbReference type="SAM" id="MobiDB-lite"/>
    </source>
</evidence>
<gene>
    <name evidence="3" type="ORF">ACFPFX_11365</name>
</gene>
<evidence type="ECO:0000259" key="2">
    <source>
        <dbReference type="SMART" id="SM00984"/>
    </source>
</evidence>
<keyword evidence="4" id="KW-1185">Reference proteome</keyword>
<feature type="compositionally biased region" description="Low complexity" evidence="1">
    <location>
        <begin position="10"/>
        <end position="46"/>
    </location>
</feature>
<accession>A0ABV9UIK9</accession>
<dbReference type="PROSITE" id="PS51257">
    <property type="entry name" value="PROKAR_LIPOPROTEIN"/>
    <property type="match status" value="1"/>
</dbReference>
<dbReference type="SUPFAM" id="SSF52413">
    <property type="entry name" value="UDP-glucose/GDP-mannose dehydrogenase C-terminal domain"/>
    <property type="match status" value="1"/>
</dbReference>
<feature type="domain" description="UDP-glucose/GDP-mannose dehydrogenase C-terminal" evidence="2">
    <location>
        <begin position="83"/>
        <end position="161"/>
    </location>
</feature>
<sequence length="184" mass="19401">MKPPAPTSPPSQTSSATTHASAVAGCGPDPASAAAACPRAFAASWPTPAVRRQSHGQAGHRLGRRIQAEHRRHPGLARPRPRPELPELGATVTVTDPQAGGNARKTHPELGYADDPIAAVQDADLLLYLSEWAQFSHADPHRPAARATKAQVIDGRGTLNASTWCDAGRDLFPAILTPRGREGQ</sequence>
<protein>
    <submittedName>
        <fullName evidence="3">UDP binding domain-containing protein</fullName>
    </submittedName>
</protein>
<dbReference type="EMBL" id="JBHSIZ010000011">
    <property type="protein sequence ID" value="MFC4956892.1"/>
    <property type="molecule type" value="Genomic_DNA"/>
</dbReference>
<comment type="caution">
    <text evidence="3">The sequence shown here is derived from an EMBL/GenBank/DDBJ whole genome shotgun (WGS) entry which is preliminary data.</text>
</comment>
<dbReference type="RefSeq" id="WP_344380213.1">
    <property type="nucleotide sequence ID" value="NZ_BAAASQ010000038.1"/>
</dbReference>
<dbReference type="InterPro" id="IPR036220">
    <property type="entry name" value="UDP-Glc/GDP-Man_DH_C_sf"/>
</dbReference>
<organism evidence="3 4">
    <name type="scientific">Streptomyces mauvecolor</name>
    <dbReference type="NCBI Taxonomy" id="58345"/>
    <lineage>
        <taxon>Bacteria</taxon>
        <taxon>Bacillati</taxon>
        <taxon>Actinomycetota</taxon>
        <taxon>Actinomycetes</taxon>
        <taxon>Kitasatosporales</taxon>
        <taxon>Streptomycetaceae</taxon>
        <taxon>Streptomyces</taxon>
    </lineage>
</organism>
<evidence type="ECO:0000313" key="3">
    <source>
        <dbReference type="EMBL" id="MFC4956892.1"/>
    </source>
</evidence>
<proteinExistence type="predicted"/>
<dbReference type="Gene3D" id="3.40.50.720">
    <property type="entry name" value="NAD(P)-binding Rossmann-like Domain"/>
    <property type="match status" value="1"/>
</dbReference>
<dbReference type="Pfam" id="PF03720">
    <property type="entry name" value="UDPG_MGDP_dh_C"/>
    <property type="match status" value="1"/>
</dbReference>
<dbReference type="Proteomes" id="UP001595834">
    <property type="component" value="Unassembled WGS sequence"/>
</dbReference>
<dbReference type="InterPro" id="IPR014027">
    <property type="entry name" value="UDP-Glc/GDP-Man_DH_C"/>
</dbReference>
<dbReference type="SMART" id="SM00984">
    <property type="entry name" value="UDPG_MGDP_dh_C"/>
    <property type="match status" value="1"/>
</dbReference>
<feature type="region of interest" description="Disordered" evidence="1">
    <location>
        <begin position="1"/>
        <end position="110"/>
    </location>
</feature>
<evidence type="ECO:0000313" key="4">
    <source>
        <dbReference type="Proteomes" id="UP001595834"/>
    </source>
</evidence>